<evidence type="ECO:0008006" key="3">
    <source>
        <dbReference type="Google" id="ProtNLM"/>
    </source>
</evidence>
<evidence type="ECO:0000313" key="1">
    <source>
        <dbReference type="EMBL" id="AWR22029.1"/>
    </source>
</evidence>
<name>A0A2Z3RZ41_9MICO</name>
<dbReference type="OrthoDB" id="5498854at2"/>
<dbReference type="SUPFAM" id="SSF53335">
    <property type="entry name" value="S-adenosyl-L-methionine-dependent methyltransferases"/>
    <property type="match status" value="1"/>
</dbReference>
<dbReference type="EMBL" id="CP023994">
    <property type="protein sequence ID" value="AWR22029.1"/>
    <property type="molecule type" value="Genomic_DNA"/>
</dbReference>
<protein>
    <recommendedName>
        <fullName evidence="3">Methylase</fullName>
    </recommendedName>
</protein>
<dbReference type="AlphaFoldDB" id="A0A2Z3RZ41"/>
<dbReference type="Proteomes" id="UP000246894">
    <property type="component" value="Chromosome"/>
</dbReference>
<accession>A0A2Z3RZ41</accession>
<organism evidence="1 2">
    <name type="scientific">Aurantimicrobium photophilum</name>
    <dbReference type="NCBI Taxonomy" id="1987356"/>
    <lineage>
        <taxon>Bacteria</taxon>
        <taxon>Bacillati</taxon>
        <taxon>Actinomycetota</taxon>
        <taxon>Actinomycetes</taxon>
        <taxon>Micrococcales</taxon>
        <taxon>Microbacteriaceae</taxon>
        <taxon>Aurantimicrobium</taxon>
    </lineage>
</organism>
<evidence type="ECO:0000313" key="2">
    <source>
        <dbReference type="Proteomes" id="UP000246894"/>
    </source>
</evidence>
<dbReference type="RefSeq" id="WP_110234428.1">
    <property type="nucleotide sequence ID" value="NZ_CP023994.1"/>
</dbReference>
<dbReference type="KEGG" id="aum:AURMO_01441"/>
<dbReference type="InterPro" id="IPR029063">
    <property type="entry name" value="SAM-dependent_MTases_sf"/>
</dbReference>
<reference evidence="1 2" key="1">
    <citation type="submission" date="2017-10" db="EMBL/GenBank/DDBJ databases">
        <title>Genome of an Actinobacterium that displays light-enhanced growth.</title>
        <authorList>
            <person name="Maresca J.A."/>
            <person name="Hempel P."/>
            <person name="Shevchenko O."/>
            <person name="Miller K.J."/>
            <person name="Hahn M.W."/>
        </authorList>
    </citation>
    <scope>NUCLEOTIDE SEQUENCE [LARGE SCALE GENOMIC DNA]</scope>
    <source>
        <strain evidence="1 2">MWH-Mo1</strain>
    </source>
</reference>
<proteinExistence type="predicted"/>
<sequence>MPVGNITRGTTNANRLRRVDRWIQTWPALRTTSDPLVIDLGYGASAATPVELATRLRKTRAEVELLGLEIDPERVTIAKKELSRWEKEHLITSDQAQGISFARGGFEVPVAKNRQPVVIRAFNVLRQYDEPEVQAAWDMMVARLQPGGVLVEGTCDEIGRISSWIAITTDGPQTLSIALKLDTLEVPSIVAERLPKALIHHNVPGERIHEFLTALDKQWLTHAPLGSFGATQRWIATAQGMKEAGWPIIGNKSRWRLGEITVAYEAVTSGR</sequence>
<keyword evidence="2" id="KW-1185">Reference proteome</keyword>
<dbReference type="Gene3D" id="3.40.50.150">
    <property type="entry name" value="Vaccinia Virus protein VP39"/>
    <property type="match status" value="1"/>
</dbReference>
<gene>
    <name evidence="1" type="ORF">AURMO_01441</name>
</gene>